<keyword evidence="3" id="KW-1185">Reference proteome</keyword>
<feature type="compositionally biased region" description="Low complexity" evidence="1">
    <location>
        <begin position="26"/>
        <end position="37"/>
    </location>
</feature>
<feature type="region of interest" description="Disordered" evidence="1">
    <location>
        <begin position="488"/>
        <end position="631"/>
    </location>
</feature>
<name>A0ABR0S1Y0_9EURO</name>
<feature type="region of interest" description="Disordered" evidence="1">
    <location>
        <begin position="1"/>
        <end position="57"/>
    </location>
</feature>
<feature type="compositionally biased region" description="Acidic residues" evidence="1">
    <location>
        <begin position="570"/>
        <end position="579"/>
    </location>
</feature>
<evidence type="ECO:0000313" key="3">
    <source>
        <dbReference type="Proteomes" id="UP001334248"/>
    </source>
</evidence>
<reference evidence="2 3" key="1">
    <citation type="journal article" date="2023" name="Res Sq">
        <title>Genomic and morphological characterization of Knufia obscura isolated from the Mars 2020 spacecraft assembly facility.</title>
        <authorList>
            <person name="Chander A.M."/>
            <person name="Teixeira M.M."/>
            <person name="Singh N.K."/>
            <person name="Williams M.P."/>
            <person name="Parker C.W."/>
            <person name="Leo P."/>
            <person name="Stajich J.E."/>
            <person name="Torok T."/>
            <person name="Tighe S."/>
            <person name="Mason C.E."/>
            <person name="Venkateswaran K."/>
        </authorList>
    </citation>
    <scope>NUCLEOTIDE SEQUENCE [LARGE SCALE GENOMIC DNA]</scope>
    <source>
        <strain evidence="2 3">CCFEE 5817</strain>
    </source>
</reference>
<feature type="compositionally biased region" description="Acidic residues" evidence="1">
    <location>
        <begin position="617"/>
        <end position="631"/>
    </location>
</feature>
<accession>A0ABR0S1Y0</accession>
<feature type="region of interest" description="Disordered" evidence="1">
    <location>
        <begin position="348"/>
        <end position="392"/>
    </location>
</feature>
<protein>
    <submittedName>
        <fullName evidence="2">Uncharacterized protein</fullName>
    </submittedName>
</protein>
<dbReference type="EMBL" id="JAVHJV010000001">
    <property type="protein sequence ID" value="KAK5946504.1"/>
    <property type="molecule type" value="Genomic_DNA"/>
</dbReference>
<dbReference type="Proteomes" id="UP001334248">
    <property type="component" value="Unassembled WGS sequence"/>
</dbReference>
<feature type="compositionally biased region" description="Basic and acidic residues" evidence="1">
    <location>
        <begin position="38"/>
        <end position="53"/>
    </location>
</feature>
<comment type="caution">
    <text evidence="2">The sequence shown here is derived from an EMBL/GenBank/DDBJ whole genome shotgun (WGS) entry which is preliminary data.</text>
</comment>
<evidence type="ECO:0000313" key="2">
    <source>
        <dbReference type="EMBL" id="KAK5946504.1"/>
    </source>
</evidence>
<evidence type="ECO:0000256" key="1">
    <source>
        <dbReference type="SAM" id="MobiDB-lite"/>
    </source>
</evidence>
<feature type="compositionally biased region" description="Low complexity" evidence="1">
    <location>
        <begin position="514"/>
        <end position="524"/>
    </location>
</feature>
<organism evidence="2 3">
    <name type="scientific">Knufia obscura</name>
    <dbReference type="NCBI Taxonomy" id="1635080"/>
    <lineage>
        <taxon>Eukaryota</taxon>
        <taxon>Fungi</taxon>
        <taxon>Dikarya</taxon>
        <taxon>Ascomycota</taxon>
        <taxon>Pezizomycotina</taxon>
        <taxon>Eurotiomycetes</taxon>
        <taxon>Chaetothyriomycetidae</taxon>
        <taxon>Chaetothyriales</taxon>
        <taxon>Trichomeriaceae</taxon>
        <taxon>Knufia</taxon>
    </lineage>
</organism>
<dbReference type="GeneID" id="89994096"/>
<gene>
    <name evidence="2" type="ORF">PMZ80_000647</name>
</gene>
<proteinExistence type="predicted"/>
<dbReference type="RefSeq" id="XP_064734594.1">
    <property type="nucleotide sequence ID" value="XM_064869097.1"/>
</dbReference>
<sequence>MDAAKNCQESLAEARDKPRAHSYPASKSTPTETTTPTSKDDNSAQAAAEKRTDQAPSAVDGTIEVAFQLGSFRVRDDGTFEISQGRLLSNIAGLPLQLGMITTITNLIGAQIQYFSQTYIRLGLDPMYIRAWGLFLRPVNQLGKYFGPFTTDQQWSNAIQNLSQTVVADCAHHKISKCPSCQGTPMVIGFFEENHLNNALSTRGLSPLTQLDFVDHDGAPLNELIIACPALRQSIAHMQAAARSSSIRTLPTPYNLPAYIGETYVGSLILPTPRLLGLVNGATLTMSAAINALRQGNTPAGTHAFSARLGLKHGRHALLVSQAQTTTLPLVGGRGRASAPLLRPHSVTAPDAARLSRPLTAVPGSYSNWDTRPPPLKRQRSGTSTPSEGTTKHRRLIVPGKEGAVKEIPARKWEEASERPDTWPDNKDEDDICLTCIQNSRACTGTQLHGATGKCDRCEIGEGNGKGQRRCYWKQSAKRILTYSDAKDADPKGRRLPANTRAGRALRAKKQAEEQGQVGQTGVGSRVISSGDYASDTITQKTQFAEREPEVESPVSEGVEEFEMVKLREDEDEDMDEGGTADSRDRSESAEAENETADTDIILVDAEDDTASASSSSDEDDNDPEEKEQSG</sequence>